<name>A0A225NQX6_9RHOB</name>
<comment type="caution">
    <text evidence="1">The sequence shown here is derived from an EMBL/GenBank/DDBJ whole genome shotgun (WGS) entry which is preliminary data.</text>
</comment>
<protein>
    <recommendedName>
        <fullName evidence="3">Adenylosuccinate lyase</fullName>
    </recommendedName>
</protein>
<dbReference type="Proteomes" id="UP000215377">
    <property type="component" value="Unassembled WGS sequence"/>
</dbReference>
<sequence>MRAGAFFFRDSDLICYRDVIETAPKEEPMALKTAIVTLALATLPALASADCSWSHQQAQSCAAGTTWDAETRTCVEQVNS</sequence>
<reference evidence="1 2" key="1">
    <citation type="submission" date="2013-04" db="EMBL/GenBank/DDBJ databases">
        <title>Oceanicola sp. 22II1-22F33 Genome Sequencing.</title>
        <authorList>
            <person name="Lai Q."/>
            <person name="Li G."/>
            <person name="Shao Z."/>
        </authorList>
    </citation>
    <scope>NUCLEOTIDE SEQUENCE [LARGE SCALE GENOMIC DNA]</scope>
    <source>
        <strain evidence="1 2">22II1-22F33</strain>
    </source>
</reference>
<organism evidence="1 2">
    <name type="scientific">Marinibacterium profundimaris</name>
    <dbReference type="NCBI Taxonomy" id="1679460"/>
    <lineage>
        <taxon>Bacteria</taxon>
        <taxon>Pseudomonadati</taxon>
        <taxon>Pseudomonadota</taxon>
        <taxon>Alphaproteobacteria</taxon>
        <taxon>Rhodobacterales</taxon>
        <taxon>Paracoccaceae</taxon>
        <taxon>Marinibacterium</taxon>
    </lineage>
</organism>
<dbReference type="EMBL" id="AQQR01000001">
    <property type="protein sequence ID" value="OWU77259.1"/>
    <property type="molecule type" value="Genomic_DNA"/>
</dbReference>
<keyword evidence="2" id="KW-1185">Reference proteome</keyword>
<evidence type="ECO:0008006" key="3">
    <source>
        <dbReference type="Google" id="ProtNLM"/>
    </source>
</evidence>
<proteinExistence type="predicted"/>
<evidence type="ECO:0000313" key="1">
    <source>
        <dbReference type="EMBL" id="OWU77259.1"/>
    </source>
</evidence>
<accession>A0A225NQX6</accession>
<evidence type="ECO:0000313" key="2">
    <source>
        <dbReference type="Proteomes" id="UP000215377"/>
    </source>
</evidence>
<gene>
    <name evidence="1" type="ORF">ATO3_00520</name>
</gene>
<dbReference type="AlphaFoldDB" id="A0A225NQX6"/>